<accession>A0A0H3KPX7</accession>
<dbReference type="RefSeq" id="WP_011881675.1">
    <property type="nucleotide sequence ID" value="NC_010086.1"/>
</dbReference>
<dbReference type="STRING" id="395019.BMULJ_03805"/>
<reference evidence="1 2" key="1">
    <citation type="submission" date="2007-04" db="EMBL/GenBank/DDBJ databases">
        <title>Complete genome sequence of Burkholderia multivorans ATCC 17616.</title>
        <authorList>
            <person name="Ohtsubo Y."/>
            <person name="Yamashita A."/>
            <person name="Kurokawa K."/>
            <person name="Takami H."/>
            <person name="Yuhara S."/>
            <person name="Nishiyama E."/>
            <person name="Endo R."/>
            <person name="Miyazaki R."/>
            <person name="Ono A."/>
            <person name="Yano K."/>
            <person name="Ito M."/>
            <person name="Sota M."/>
            <person name="Yuji N."/>
            <person name="Hattori M."/>
            <person name="Tsuda M."/>
        </authorList>
    </citation>
    <scope>NUCLEOTIDE SEQUENCE [LARGE SCALE GENOMIC DNA]</scope>
    <source>
        <strain evidence="2">ATCC 17616 / 249</strain>
    </source>
</reference>
<dbReference type="KEGG" id="bmu:Bmul_4711"/>
<gene>
    <name evidence="1" type="ordered locus">BMULJ_03805</name>
</gene>
<protein>
    <submittedName>
        <fullName evidence="1">Uncharacterized protein</fullName>
    </submittedName>
</protein>
<evidence type="ECO:0000313" key="2">
    <source>
        <dbReference type="Proteomes" id="UP000008815"/>
    </source>
</evidence>
<dbReference type="Proteomes" id="UP000008815">
    <property type="component" value="Chromosome 2"/>
</dbReference>
<sequence length="160" mass="18360">MAVDFVARKGLIKLDGMFDADFWAKRPNNVADVIGNPDCPRIDDGLEIGAAYEFEEEKTFTVCRKEGDFYKFMEQLAEMVGYHWRMAGADGTGPFRELFRHPGQFGTIGPVTSAKLAADFSAWDEYAQEIEKRGFYAWFTSMRKMFEYAMNDGGVWHQYD</sequence>
<proteinExistence type="predicted"/>
<evidence type="ECO:0000313" key="1">
    <source>
        <dbReference type="EMBL" id="BAG45665.1"/>
    </source>
</evidence>
<keyword evidence="2" id="KW-1185">Reference proteome</keyword>
<organism evidence="1 2">
    <name type="scientific">Burkholderia multivorans (strain ATCC 17616 / 249)</name>
    <dbReference type="NCBI Taxonomy" id="395019"/>
    <lineage>
        <taxon>Bacteria</taxon>
        <taxon>Pseudomonadati</taxon>
        <taxon>Pseudomonadota</taxon>
        <taxon>Betaproteobacteria</taxon>
        <taxon>Burkholderiales</taxon>
        <taxon>Burkholderiaceae</taxon>
        <taxon>Burkholderia</taxon>
        <taxon>Burkholderia cepacia complex</taxon>
    </lineage>
</organism>
<dbReference type="eggNOG" id="ENOG502ZX0F">
    <property type="taxonomic scope" value="Bacteria"/>
</dbReference>
<name>A0A0H3KPX7_BURM1</name>
<dbReference type="KEGG" id="bmj:BMULJ_03805"/>
<dbReference type="EMBL" id="AP009386">
    <property type="protein sequence ID" value="BAG45665.1"/>
    <property type="molecule type" value="Genomic_DNA"/>
</dbReference>
<dbReference type="AlphaFoldDB" id="A0A0H3KPX7"/>
<dbReference type="HOGENOM" id="CLU_140206_0_0_4"/>